<dbReference type="Proteomes" id="UP000004508">
    <property type="component" value="Unassembled WGS sequence"/>
</dbReference>
<name>D6U337_KTERA</name>
<sequence>MQKERSEVNTLEKSLESMSRQEVEDFLYKEGDLLDHWKLDEWLTLYTEDAQYLIPTNDLRAGDPENDLVYINHDFERLQALVVRLNNSRAHREYPWSRTTHLITNVRLLGVEEECLMITAPFMVWRFRNKDAEYFVGHYRYALKLGGGQLKIRSKHILMDMTSLRPAGAISIIL</sequence>
<dbReference type="PANTHER" id="PTHR41534">
    <property type="entry name" value="BLR3401 PROTEIN"/>
    <property type="match status" value="1"/>
</dbReference>
<dbReference type="eggNOG" id="COG5517">
    <property type="taxonomic scope" value="Bacteria"/>
</dbReference>
<comment type="similarity">
    <text evidence="1">Belongs to the bacterial ring-hydroxylating dioxygenase beta subunit family.</text>
</comment>
<gene>
    <name evidence="3" type="ORF">Krac_3837</name>
</gene>
<proteinExistence type="inferred from homology"/>
<dbReference type="RefSeq" id="WP_007921430.1">
    <property type="nucleotide sequence ID" value="NZ_ADVG01000004.1"/>
</dbReference>
<evidence type="ECO:0000313" key="4">
    <source>
        <dbReference type="Proteomes" id="UP000004508"/>
    </source>
</evidence>
<dbReference type="InterPro" id="IPR032710">
    <property type="entry name" value="NTF2-like_dom_sf"/>
</dbReference>
<evidence type="ECO:0000256" key="2">
    <source>
        <dbReference type="ARBA" id="ARBA00023002"/>
    </source>
</evidence>
<dbReference type="SUPFAM" id="SSF54427">
    <property type="entry name" value="NTF2-like"/>
    <property type="match status" value="1"/>
</dbReference>
<accession>D6U337</accession>
<dbReference type="EMBL" id="ADVG01000004">
    <property type="protein sequence ID" value="EFH82942.1"/>
    <property type="molecule type" value="Genomic_DNA"/>
</dbReference>
<evidence type="ECO:0000313" key="3">
    <source>
        <dbReference type="EMBL" id="EFH82942.1"/>
    </source>
</evidence>
<keyword evidence="4" id="KW-1185">Reference proteome</keyword>
<dbReference type="GO" id="GO:0051213">
    <property type="term" value="F:dioxygenase activity"/>
    <property type="evidence" value="ECO:0007669"/>
    <property type="project" value="UniProtKB-KW"/>
</dbReference>
<dbReference type="AlphaFoldDB" id="D6U337"/>
<comment type="caution">
    <text evidence="3">The sequence shown here is derived from an EMBL/GenBank/DDBJ whole genome shotgun (WGS) entry which is preliminary data.</text>
</comment>
<dbReference type="OrthoDB" id="3212009at2"/>
<evidence type="ECO:0000256" key="1">
    <source>
        <dbReference type="ARBA" id="ARBA00009570"/>
    </source>
</evidence>
<dbReference type="InterPro" id="IPR000391">
    <property type="entry name" value="Rng_hydr_dOase-bsu"/>
</dbReference>
<reference evidence="3 4" key="1">
    <citation type="journal article" date="2011" name="Stand. Genomic Sci.">
        <title>Non-contiguous finished genome sequence and contextual data of the filamentous soil bacterium Ktedonobacter racemifer type strain (SOSP1-21).</title>
        <authorList>
            <person name="Chang Y.J."/>
            <person name="Land M."/>
            <person name="Hauser L."/>
            <person name="Chertkov O."/>
            <person name="Del Rio T.G."/>
            <person name="Nolan M."/>
            <person name="Copeland A."/>
            <person name="Tice H."/>
            <person name="Cheng J.F."/>
            <person name="Lucas S."/>
            <person name="Han C."/>
            <person name="Goodwin L."/>
            <person name="Pitluck S."/>
            <person name="Ivanova N."/>
            <person name="Ovchinikova G."/>
            <person name="Pati A."/>
            <person name="Chen A."/>
            <person name="Palaniappan K."/>
            <person name="Mavromatis K."/>
            <person name="Liolios K."/>
            <person name="Brettin T."/>
            <person name="Fiebig A."/>
            <person name="Rohde M."/>
            <person name="Abt B."/>
            <person name="Goker M."/>
            <person name="Detter J.C."/>
            <person name="Woyke T."/>
            <person name="Bristow J."/>
            <person name="Eisen J.A."/>
            <person name="Markowitz V."/>
            <person name="Hugenholtz P."/>
            <person name="Kyrpides N.C."/>
            <person name="Klenk H.P."/>
            <person name="Lapidus A."/>
        </authorList>
    </citation>
    <scope>NUCLEOTIDE SEQUENCE [LARGE SCALE GENOMIC DNA]</scope>
    <source>
        <strain evidence="4">DSM 44963</strain>
    </source>
</reference>
<keyword evidence="2" id="KW-0560">Oxidoreductase</keyword>
<dbReference type="Gene3D" id="3.10.450.50">
    <property type="match status" value="1"/>
</dbReference>
<dbReference type="GO" id="GO:0019380">
    <property type="term" value="P:3-phenylpropionate catabolic process"/>
    <property type="evidence" value="ECO:0007669"/>
    <property type="project" value="TreeGrafter"/>
</dbReference>
<dbReference type="Pfam" id="PF00866">
    <property type="entry name" value="Ring_hydroxyl_B"/>
    <property type="match status" value="1"/>
</dbReference>
<protein>
    <submittedName>
        <fullName evidence="3">Aromatic-ring-hydroxylating dioxygenase beta subunit</fullName>
    </submittedName>
</protein>
<dbReference type="CDD" id="cd00667">
    <property type="entry name" value="ring_hydroxylating_dioxygenases_beta"/>
    <property type="match status" value="1"/>
</dbReference>
<dbReference type="PANTHER" id="PTHR41534:SF2">
    <property type="entry name" value="3-PHENYLPROPIONATE_CINNAMIC ACID DIOXYGENASE SUBUNIT BETA"/>
    <property type="match status" value="1"/>
</dbReference>
<dbReference type="STRING" id="485913.Krac_3837"/>
<dbReference type="InParanoid" id="D6U337"/>
<keyword evidence="3" id="KW-0223">Dioxygenase</keyword>
<organism evidence="3 4">
    <name type="scientific">Ktedonobacter racemifer DSM 44963</name>
    <dbReference type="NCBI Taxonomy" id="485913"/>
    <lineage>
        <taxon>Bacteria</taxon>
        <taxon>Bacillati</taxon>
        <taxon>Chloroflexota</taxon>
        <taxon>Ktedonobacteria</taxon>
        <taxon>Ktedonobacterales</taxon>
        <taxon>Ktedonobacteraceae</taxon>
        <taxon>Ktedonobacter</taxon>
    </lineage>
</organism>